<accession>A0A7Y6IAB1</accession>
<evidence type="ECO:0000313" key="2">
    <source>
        <dbReference type="Proteomes" id="UP000586042"/>
    </source>
</evidence>
<protein>
    <recommendedName>
        <fullName evidence="3">2'-5' RNA ligase family protein</fullName>
    </recommendedName>
</protein>
<sequence length="227" mass="24634">MDDLPVYDVVLLPPPDVNARSADLSRSCAEPAPTEFVLREDGPYPHISLYMANLTPGDCAEAVRLLAGIAARTPALHLAADRFAGNEHGMFELFYVKTDAVTRLQEDVIAAVAPLRTGLRRLDPVGRVLADHRLTAPPPAPENLDRYGYDEVGELFRPHVTITRFRERAWRPGDGALPPAAEFTATYDTLALCVMGEHGTCTELVETFALAADRRPSAAPDPAPVAP</sequence>
<dbReference type="AlphaFoldDB" id="A0A7Y6IAB1"/>
<name>A0A7Y6IAB1_9ACTN</name>
<evidence type="ECO:0000313" key="1">
    <source>
        <dbReference type="EMBL" id="NUW34356.1"/>
    </source>
</evidence>
<organism evidence="1 2">
    <name type="scientific">Nonomuraea montanisoli</name>
    <dbReference type="NCBI Taxonomy" id="2741721"/>
    <lineage>
        <taxon>Bacteria</taxon>
        <taxon>Bacillati</taxon>
        <taxon>Actinomycetota</taxon>
        <taxon>Actinomycetes</taxon>
        <taxon>Streptosporangiales</taxon>
        <taxon>Streptosporangiaceae</taxon>
        <taxon>Nonomuraea</taxon>
    </lineage>
</organism>
<gene>
    <name evidence="1" type="ORF">HTZ77_23375</name>
</gene>
<dbReference type="SUPFAM" id="SSF55144">
    <property type="entry name" value="LigT-like"/>
    <property type="match status" value="1"/>
</dbReference>
<comment type="caution">
    <text evidence="1">The sequence shown here is derived from an EMBL/GenBank/DDBJ whole genome shotgun (WGS) entry which is preliminary data.</text>
</comment>
<reference evidence="1 2" key="1">
    <citation type="submission" date="2020-06" db="EMBL/GenBank/DDBJ databases">
        <title>Nonomuraea sp. SMC257, a novel actinomycete isolated from soil.</title>
        <authorList>
            <person name="Chanama M."/>
        </authorList>
    </citation>
    <scope>NUCLEOTIDE SEQUENCE [LARGE SCALE GENOMIC DNA]</scope>
    <source>
        <strain evidence="1 2">SMC257</strain>
    </source>
</reference>
<keyword evidence="2" id="KW-1185">Reference proteome</keyword>
<dbReference type="EMBL" id="JABWGN010000009">
    <property type="protein sequence ID" value="NUW34356.1"/>
    <property type="molecule type" value="Genomic_DNA"/>
</dbReference>
<dbReference type="RefSeq" id="WP_175591823.1">
    <property type="nucleotide sequence ID" value="NZ_JABWGN010000009.1"/>
</dbReference>
<evidence type="ECO:0008006" key="3">
    <source>
        <dbReference type="Google" id="ProtNLM"/>
    </source>
</evidence>
<proteinExistence type="predicted"/>
<dbReference type="Proteomes" id="UP000586042">
    <property type="component" value="Unassembled WGS sequence"/>
</dbReference>
<dbReference type="Gene3D" id="3.90.1140.10">
    <property type="entry name" value="Cyclic phosphodiesterase"/>
    <property type="match status" value="1"/>
</dbReference>
<dbReference type="InterPro" id="IPR009097">
    <property type="entry name" value="Cyclic_Pdiesterase"/>
</dbReference>